<sequence length="130" mass="13817">MASLLGTCSTATLAARPLSSPTSRTSIPSLSLTSSHGTKFYGGIRIHGKKSRPQFHVAVTNVATEVNPSEQAQRLAAKESQRPVYPFAAIVGQDEMKLCLLLNVIDPKIGGVMIMGDRGTGKSTTVRSFD</sequence>
<evidence type="ECO:0000313" key="2">
    <source>
        <dbReference type="Proteomes" id="UP001457282"/>
    </source>
</evidence>
<organism evidence="1 2">
    <name type="scientific">Rubus argutus</name>
    <name type="common">Southern blackberry</name>
    <dbReference type="NCBI Taxonomy" id="59490"/>
    <lineage>
        <taxon>Eukaryota</taxon>
        <taxon>Viridiplantae</taxon>
        <taxon>Streptophyta</taxon>
        <taxon>Embryophyta</taxon>
        <taxon>Tracheophyta</taxon>
        <taxon>Spermatophyta</taxon>
        <taxon>Magnoliopsida</taxon>
        <taxon>eudicotyledons</taxon>
        <taxon>Gunneridae</taxon>
        <taxon>Pentapetalae</taxon>
        <taxon>rosids</taxon>
        <taxon>fabids</taxon>
        <taxon>Rosales</taxon>
        <taxon>Rosaceae</taxon>
        <taxon>Rosoideae</taxon>
        <taxon>Rosoideae incertae sedis</taxon>
        <taxon>Rubus</taxon>
    </lineage>
</organism>
<dbReference type="InterPro" id="IPR045006">
    <property type="entry name" value="CHLI-like"/>
</dbReference>
<keyword evidence="2" id="KW-1185">Reference proteome</keyword>
<protein>
    <submittedName>
        <fullName evidence="1">Uncharacterized protein</fullName>
    </submittedName>
</protein>
<dbReference type="Gene3D" id="3.40.50.300">
    <property type="entry name" value="P-loop containing nucleotide triphosphate hydrolases"/>
    <property type="match status" value="1"/>
</dbReference>
<name>A0AAW1XJA0_RUBAR</name>
<dbReference type="PANTHER" id="PTHR32039">
    <property type="entry name" value="MAGNESIUM-CHELATASE SUBUNIT CHLI"/>
    <property type="match status" value="1"/>
</dbReference>
<dbReference type="GO" id="GO:0015995">
    <property type="term" value="P:chlorophyll biosynthetic process"/>
    <property type="evidence" value="ECO:0007669"/>
    <property type="project" value="TreeGrafter"/>
</dbReference>
<dbReference type="GO" id="GO:0009570">
    <property type="term" value="C:chloroplast stroma"/>
    <property type="evidence" value="ECO:0007669"/>
    <property type="project" value="TreeGrafter"/>
</dbReference>
<dbReference type="AlphaFoldDB" id="A0AAW1XJA0"/>
<dbReference type="PANTHER" id="PTHR32039:SF9">
    <property type="entry name" value="MAGNESIUM-CHELATASE SUBUNIT CHLI-2, CHLOROPLASTIC"/>
    <property type="match status" value="1"/>
</dbReference>
<proteinExistence type="predicted"/>
<accession>A0AAW1XJA0</accession>
<dbReference type="SUPFAM" id="SSF52540">
    <property type="entry name" value="P-loop containing nucleoside triphosphate hydrolases"/>
    <property type="match status" value="1"/>
</dbReference>
<evidence type="ECO:0000313" key="1">
    <source>
        <dbReference type="EMBL" id="KAK9936534.1"/>
    </source>
</evidence>
<gene>
    <name evidence="1" type="ORF">M0R45_013370</name>
</gene>
<reference evidence="1 2" key="1">
    <citation type="journal article" date="2023" name="G3 (Bethesda)">
        <title>A chromosome-length genome assembly and annotation of blackberry (Rubus argutus, cv. 'Hillquist').</title>
        <authorList>
            <person name="Bruna T."/>
            <person name="Aryal R."/>
            <person name="Dudchenko O."/>
            <person name="Sargent D.J."/>
            <person name="Mead D."/>
            <person name="Buti M."/>
            <person name="Cavallini A."/>
            <person name="Hytonen T."/>
            <person name="Andres J."/>
            <person name="Pham M."/>
            <person name="Weisz D."/>
            <person name="Mascagni F."/>
            <person name="Usai G."/>
            <person name="Natali L."/>
            <person name="Bassil N."/>
            <person name="Fernandez G.E."/>
            <person name="Lomsadze A."/>
            <person name="Armour M."/>
            <person name="Olukolu B."/>
            <person name="Poorten T."/>
            <person name="Britton C."/>
            <person name="Davik J."/>
            <person name="Ashrafi H."/>
            <person name="Aiden E.L."/>
            <person name="Borodovsky M."/>
            <person name="Worthington M."/>
        </authorList>
    </citation>
    <scope>NUCLEOTIDE SEQUENCE [LARGE SCALE GENOMIC DNA]</scope>
    <source>
        <strain evidence="1">PI 553951</strain>
    </source>
</reference>
<dbReference type="InterPro" id="IPR027417">
    <property type="entry name" value="P-loop_NTPase"/>
</dbReference>
<comment type="caution">
    <text evidence="1">The sequence shown here is derived from an EMBL/GenBank/DDBJ whole genome shotgun (WGS) entry which is preliminary data.</text>
</comment>
<dbReference type="Proteomes" id="UP001457282">
    <property type="component" value="Unassembled WGS sequence"/>
</dbReference>
<dbReference type="EMBL" id="JBEDUW010000003">
    <property type="protein sequence ID" value="KAK9936534.1"/>
    <property type="molecule type" value="Genomic_DNA"/>
</dbReference>